<reference evidence="1" key="1">
    <citation type="submission" date="2021-01" db="EMBL/GenBank/DDBJ databases">
        <authorList>
            <person name="Kaushik A."/>
        </authorList>
    </citation>
    <scope>NUCLEOTIDE SEQUENCE</scope>
    <source>
        <strain evidence="1">Type strain: AG8-Rh-89/</strain>
    </source>
</reference>
<name>A0A8H3AU82_9AGAM</name>
<gene>
    <name evidence="1" type="ORF">RDB_LOCUS26526</name>
</gene>
<comment type="caution">
    <text evidence="1">The sequence shown here is derived from an EMBL/GenBank/DDBJ whole genome shotgun (WGS) entry which is preliminary data.</text>
</comment>
<dbReference type="AlphaFoldDB" id="A0A8H3AU82"/>
<dbReference type="EMBL" id="CAJMWZ010001589">
    <property type="protein sequence ID" value="CAE6438516.1"/>
    <property type="molecule type" value="Genomic_DNA"/>
</dbReference>
<sequence length="325" mass="37187">MGRPYGKTVPYPDVGPEQIHQIYRQSQHKPIYAYGFFVDDIEFYEAEEALGRVDPSLSPLDQYDPMIDEMMSELHALGLATNAIIPHICGMRRNDYEGWLVILGTGFDCKLHAPVSPGLVEKVQTILHMKKEPSWFETMSAVYPPPNAWFASNDTSLDGHAKSYTTAEDAYECVLKNAKVLQQLRWFYHQVGVPFANQDTAIVLLTNLIRLIESWTIEHFVVRKKRRDCLRERGIPRLLEDIATARTNIIDSIKPGTFFWIMSEKQIVLGRVIAIYIKEAGYNGMNLWVPQSSHLGHISYVAVQIYQKVVSRANYRDLGRPMEIP</sequence>
<evidence type="ECO:0000313" key="2">
    <source>
        <dbReference type="Proteomes" id="UP000663850"/>
    </source>
</evidence>
<dbReference type="Proteomes" id="UP000663850">
    <property type="component" value="Unassembled WGS sequence"/>
</dbReference>
<protein>
    <submittedName>
        <fullName evidence="1">Uncharacterized protein</fullName>
    </submittedName>
</protein>
<proteinExistence type="predicted"/>
<evidence type="ECO:0000313" key="1">
    <source>
        <dbReference type="EMBL" id="CAE6438516.1"/>
    </source>
</evidence>
<organism evidence="1 2">
    <name type="scientific">Rhizoctonia solani</name>
    <dbReference type="NCBI Taxonomy" id="456999"/>
    <lineage>
        <taxon>Eukaryota</taxon>
        <taxon>Fungi</taxon>
        <taxon>Dikarya</taxon>
        <taxon>Basidiomycota</taxon>
        <taxon>Agaricomycotina</taxon>
        <taxon>Agaricomycetes</taxon>
        <taxon>Cantharellales</taxon>
        <taxon>Ceratobasidiaceae</taxon>
        <taxon>Rhizoctonia</taxon>
    </lineage>
</organism>
<accession>A0A8H3AU82</accession>